<evidence type="ECO:0000259" key="2">
    <source>
        <dbReference type="Pfam" id="PF01757"/>
    </source>
</evidence>
<reference evidence="3 4" key="1">
    <citation type="submission" date="2017-06" db="EMBL/GenBank/DDBJ databases">
        <authorList>
            <person name="Kim H.J."/>
            <person name="Triplett B.A."/>
        </authorList>
    </citation>
    <scope>NUCLEOTIDE SEQUENCE [LARGE SCALE GENOMIC DNA]</scope>
    <source>
        <strain evidence="3 4">MWH-VicM1</strain>
    </source>
</reference>
<feature type="transmembrane region" description="Helical" evidence="1">
    <location>
        <begin position="12"/>
        <end position="36"/>
    </location>
</feature>
<dbReference type="PANTHER" id="PTHR23028">
    <property type="entry name" value="ACETYLTRANSFERASE"/>
    <property type="match status" value="1"/>
</dbReference>
<feature type="transmembrane region" description="Helical" evidence="1">
    <location>
        <begin position="204"/>
        <end position="222"/>
    </location>
</feature>
<dbReference type="InterPro" id="IPR050879">
    <property type="entry name" value="Acyltransferase_3"/>
</dbReference>
<keyword evidence="1" id="KW-0812">Transmembrane</keyword>
<evidence type="ECO:0000313" key="4">
    <source>
        <dbReference type="Proteomes" id="UP000197215"/>
    </source>
</evidence>
<dbReference type="OrthoDB" id="8956208at2"/>
<dbReference type="AlphaFoldDB" id="A0A212U1D5"/>
<evidence type="ECO:0000256" key="1">
    <source>
        <dbReference type="SAM" id="Phobius"/>
    </source>
</evidence>
<proteinExistence type="predicted"/>
<organism evidence="3 4">
    <name type="scientific">Polynucleobacter victoriensis</name>
    <dbReference type="NCBI Taxonomy" id="2049319"/>
    <lineage>
        <taxon>Bacteria</taxon>
        <taxon>Pseudomonadati</taxon>
        <taxon>Pseudomonadota</taxon>
        <taxon>Betaproteobacteria</taxon>
        <taxon>Burkholderiales</taxon>
        <taxon>Burkholderiaceae</taxon>
        <taxon>Polynucleobacter</taxon>
    </lineage>
</organism>
<keyword evidence="3" id="KW-0378">Hydrolase</keyword>
<dbReference type="EMBL" id="FYEX01000002">
    <property type="protein sequence ID" value="SNC71946.1"/>
    <property type="molecule type" value="Genomic_DNA"/>
</dbReference>
<feature type="transmembrane region" description="Helical" evidence="1">
    <location>
        <begin position="179"/>
        <end position="198"/>
    </location>
</feature>
<feature type="transmembrane region" description="Helical" evidence="1">
    <location>
        <begin position="42"/>
        <end position="67"/>
    </location>
</feature>
<keyword evidence="1" id="KW-1133">Transmembrane helix</keyword>
<keyword evidence="3" id="KW-0808">Transferase</keyword>
<dbReference type="InterPro" id="IPR002656">
    <property type="entry name" value="Acyl_transf_3_dom"/>
</dbReference>
<feature type="transmembrane region" description="Helical" evidence="1">
    <location>
        <begin position="313"/>
        <end position="334"/>
    </location>
</feature>
<dbReference type="GO" id="GO:0016747">
    <property type="term" value="F:acyltransferase activity, transferring groups other than amino-acyl groups"/>
    <property type="evidence" value="ECO:0007669"/>
    <property type="project" value="InterPro"/>
</dbReference>
<name>A0A212U1D5_9BURK</name>
<dbReference type="GO" id="GO:0016787">
    <property type="term" value="F:hydrolase activity"/>
    <property type="evidence" value="ECO:0007669"/>
    <property type="project" value="UniProtKB-KW"/>
</dbReference>
<keyword evidence="1" id="KW-0472">Membrane</keyword>
<dbReference type="Proteomes" id="UP000197215">
    <property type="component" value="Unassembled WGS sequence"/>
</dbReference>
<evidence type="ECO:0000313" key="3">
    <source>
        <dbReference type="EMBL" id="SNC71946.1"/>
    </source>
</evidence>
<protein>
    <submittedName>
        <fullName evidence="3">Peptidoglycan/LPS O-acetylase OafA/YrhL, contains acyltransferase and SGNH-hydrolase domains</fullName>
    </submittedName>
</protein>
<keyword evidence="4" id="KW-1185">Reference proteome</keyword>
<accession>A0A212U1D5</accession>
<feature type="domain" description="Acyltransferase 3" evidence="2">
    <location>
        <begin position="4"/>
        <end position="333"/>
    </location>
</feature>
<dbReference type="GO" id="GO:0000271">
    <property type="term" value="P:polysaccharide biosynthetic process"/>
    <property type="evidence" value="ECO:0007669"/>
    <property type="project" value="TreeGrafter"/>
</dbReference>
<feature type="transmembrane region" description="Helical" evidence="1">
    <location>
        <begin position="88"/>
        <end position="110"/>
    </location>
</feature>
<sequence>MRSAFIDNLKGVSCILIMLHHLAFYGPMSDVAMAVIPGVIDFFFVYGRMAVAVFLVIGGFLTGQKLFEQNVFAHKSVFQLIWHKYQRLVIPYLAAIILAIICSFIASQWMQHASISAMPEPEQLISHLFFLQNLLGYESLSAGLWYVAMDFQLFAVTALALFLIDTILPTHWSYQRTQLIGVLIVTLITLASLFIFNLDDSYDTTFLYFYVAYGLGILAARIAQTQSKMFLLFLLSDFLLFALYLDFRGRVLIAGVTAAVLCLSYQSWWVNSKIWMNPLAKLGRMSYSIFLVHFPISLVVSSIWVQLYPENPWLNVVGMVTAALLSLLVAIPFYQFIEKR</sequence>
<dbReference type="GO" id="GO:0016020">
    <property type="term" value="C:membrane"/>
    <property type="evidence" value="ECO:0007669"/>
    <property type="project" value="TreeGrafter"/>
</dbReference>
<feature type="transmembrane region" description="Helical" evidence="1">
    <location>
        <begin position="251"/>
        <end position="268"/>
    </location>
</feature>
<dbReference type="Pfam" id="PF01757">
    <property type="entry name" value="Acyl_transf_3"/>
    <property type="match status" value="1"/>
</dbReference>
<keyword evidence="3" id="KW-0012">Acyltransferase</keyword>
<gene>
    <name evidence="3" type="ORF">SAMN06295916_1432</name>
</gene>
<dbReference type="PANTHER" id="PTHR23028:SF53">
    <property type="entry name" value="ACYL_TRANSF_3 DOMAIN-CONTAINING PROTEIN"/>
    <property type="match status" value="1"/>
</dbReference>
<feature type="transmembrane region" description="Helical" evidence="1">
    <location>
        <begin position="144"/>
        <end position="167"/>
    </location>
</feature>
<feature type="transmembrane region" description="Helical" evidence="1">
    <location>
        <begin position="229"/>
        <end position="245"/>
    </location>
</feature>
<dbReference type="RefSeq" id="WP_088813372.1">
    <property type="nucleotide sequence ID" value="NZ_FYEX01000002.1"/>
</dbReference>
<feature type="transmembrane region" description="Helical" evidence="1">
    <location>
        <begin position="289"/>
        <end position="307"/>
    </location>
</feature>